<accession>B2JKP2</accession>
<dbReference type="Gene3D" id="3.20.20.80">
    <property type="entry name" value="Glycosidases"/>
    <property type="match status" value="1"/>
</dbReference>
<dbReference type="EMBL" id="CP001043">
    <property type="protein sequence ID" value="ACC70869.1"/>
    <property type="molecule type" value="Genomic_DNA"/>
</dbReference>
<reference evidence="2" key="1">
    <citation type="journal article" date="2014" name="Stand. Genomic Sci.">
        <title>Complete genome sequence of Burkholderia phymatum STM815(T), a broad host range and efficient nitrogen-fixing symbiont of Mimosa species.</title>
        <authorList>
            <person name="Moulin L."/>
            <person name="Klonowska A."/>
            <person name="Caroline B."/>
            <person name="Booth K."/>
            <person name="Vriezen J.A."/>
            <person name="Melkonian R."/>
            <person name="James E.K."/>
            <person name="Young J.P."/>
            <person name="Bena G."/>
            <person name="Hauser L."/>
            <person name="Land M."/>
            <person name="Kyrpides N."/>
            <person name="Bruce D."/>
            <person name="Chain P."/>
            <person name="Copeland A."/>
            <person name="Pitluck S."/>
            <person name="Woyke T."/>
            <person name="Lizotte-Waniewski M."/>
            <person name="Bristow J."/>
            <person name="Riley M."/>
        </authorList>
    </citation>
    <scope>NUCLEOTIDE SEQUENCE [LARGE SCALE GENOMIC DNA]</scope>
    <source>
        <strain evidence="2">DSM 17167 / CIP 108236 / LMG 21445 / STM815</strain>
    </source>
</reference>
<sequence precursor="true">MKHPIAAIRIVLSQSAVSRGSRQASKATPCKWFGTRAAAKLATSFCVLASVATVQAGEPVRAMPADVFIDTLGVVTHLNYLDGAYANVRNVADNLAWLGIRHVRSFPPGPSEPLSTYTYLAQRGVRFNFLVRPNIAESIEVAAKLNAAVPGSVAAIEGFNEIDNFPVPYRGLTGMAAGLAAQREIYTRVRSTPELASVPVYDLTGYDLKSVETRADSADYANQHAYPQNGNQPTYNVPGGAWLPAAIHSVKKFQLPVVITEFGYFSMPQSGWYMIGVDEATQAKGVLNGYMDAAAAGVKRLYVYELLDQKPDPENKNPEMHFGLFRVGNSPKPVAHAIRNLTAVLNASTPRSTTGVVRHSLAYTLSDMPASANSLLLQKKDSRFVLVLWNETAFWNRAEGTPVTHPPARVSVDFGATASRVDLYDPLVSATPFASHRDVRQLTVDIPDHVILLEVTPAGMPGP</sequence>
<keyword evidence="2" id="KW-1185">Reference proteome</keyword>
<evidence type="ECO:0000313" key="2">
    <source>
        <dbReference type="Proteomes" id="UP000001192"/>
    </source>
</evidence>
<dbReference type="STRING" id="391038.Bphy_1687"/>
<dbReference type="AlphaFoldDB" id="B2JKP2"/>
<dbReference type="HOGENOM" id="CLU_041131_0_0_4"/>
<name>B2JKP2_PARP8</name>
<dbReference type="InterPro" id="IPR017853">
    <property type="entry name" value="GH"/>
</dbReference>
<protein>
    <submittedName>
        <fullName evidence="1">Putative calcium binding protein</fullName>
    </submittedName>
</protein>
<evidence type="ECO:0000313" key="1">
    <source>
        <dbReference type="EMBL" id="ACC70869.1"/>
    </source>
</evidence>
<gene>
    <name evidence="1" type="ordered locus">Bphy_1687</name>
</gene>
<dbReference type="eggNOG" id="COG3664">
    <property type="taxonomic scope" value="Bacteria"/>
</dbReference>
<proteinExistence type="predicted"/>
<dbReference type="Proteomes" id="UP000001192">
    <property type="component" value="Chromosome 1"/>
</dbReference>
<dbReference type="SUPFAM" id="SSF51445">
    <property type="entry name" value="(Trans)glycosidases"/>
    <property type="match status" value="1"/>
</dbReference>
<dbReference type="KEGG" id="bph:Bphy_1687"/>
<organism evidence="1 2">
    <name type="scientific">Paraburkholderia phymatum (strain DSM 17167 / CIP 108236 / LMG 21445 / STM815)</name>
    <name type="common">Burkholderia phymatum</name>
    <dbReference type="NCBI Taxonomy" id="391038"/>
    <lineage>
        <taxon>Bacteria</taxon>
        <taxon>Pseudomonadati</taxon>
        <taxon>Pseudomonadota</taxon>
        <taxon>Betaproteobacteria</taxon>
        <taxon>Burkholderiales</taxon>
        <taxon>Burkholderiaceae</taxon>
        <taxon>Paraburkholderia</taxon>
    </lineage>
</organism>
<dbReference type="RefSeq" id="WP_012401079.1">
    <property type="nucleotide sequence ID" value="NC_010622.1"/>
</dbReference>